<dbReference type="RefSeq" id="WP_087941378.1">
    <property type="nucleotide sequence ID" value="NZ_FNAC01000076.1"/>
</dbReference>
<gene>
    <name evidence="2" type="ORF">SAMN04488104_10764</name>
</gene>
<feature type="chain" id="PRO_5011712381" description="YARHG domain-containing protein" evidence="1">
    <location>
        <begin position="22"/>
        <end position="281"/>
    </location>
</feature>
<proteinExistence type="predicted"/>
<reference evidence="3" key="1">
    <citation type="submission" date="2016-10" db="EMBL/GenBank/DDBJ databases">
        <authorList>
            <person name="Varghese N."/>
            <person name="Submissions S."/>
        </authorList>
    </citation>
    <scope>NUCLEOTIDE SEQUENCE [LARGE SCALE GENOMIC DNA]</scope>
    <source>
        <strain evidence="3">DSM 23095</strain>
    </source>
</reference>
<protein>
    <recommendedName>
        <fullName evidence="4">YARHG domain-containing protein</fullName>
    </recommendedName>
</protein>
<sequence length="281" mass="32789">MRITLMLTAIFLIALSTLVSAQGLGSASGTIKDDGRLAASTKQLNQFFRRFNAEESPDGNTRFYPQDSLYRNRELRKGFLQIVFDKETSGIPTELKDQFVNTILSDNYPQYLNFHREGWFSEVQADFFYKGKRERASIIFKLQPQGLGYEWIIDAISFPPFKNLFNKPEGNEKDFLHPLSHELGFMNLRRAFEDSKLPESFTRSSFKPDFLTLFLYEMKQNNIRFATVTDVKFHFFQVEGWYFEVSQFNRPGFNTGWLISSLVKLSPGDKESLQKYIYDQQ</sequence>
<evidence type="ECO:0000256" key="1">
    <source>
        <dbReference type="SAM" id="SignalP"/>
    </source>
</evidence>
<keyword evidence="3" id="KW-1185">Reference proteome</keyword>
<dbReference type="OrthoDB" id="976741at2"/>
<dbReference type="STRING" id="686796.SAMN04488104_10764"/>
<accession>A0A1G6Y134</accession>
<keyword evidence="1" id="KW-0732">Signal</keyword>
<dbReference type="AlphaFoldDB" id="A0A1G6Y134"/>
<evidence type="ECO:0000313" key="3">
    <source>
        <dbReference type="Proteomes" id="UP000199060"/>
    </source>
</evidence>
<name>A0A1G6Y134_9BACT</name>
<evidence type="ECO:0008006" key="4">
    <source>
        <dbReference type="Google" id="ProtNLM"/>
    </source>
</evidence>
<organism evidence="2 3">
    <name type="scientific">Algoriphagus faecimaris</name>
    <dbReference type="NCBI Taxonomy" id="686796"/>
    <lineage>
        <taxon>Bacteria</taxon>
        <taxon>Pseudomonadati</taxon>
        <taxon>Bacteroidota</taxon>
        <taxon>Cytophagia</taxon>
        <taxon>Cytophagales</taxon>
        <taxon>Cyclobacteriaceae</taxon>
        <taxon>Algoriphagus</taxon>
    </lineage>
</organism>
<feature type="signal peptide" evidence="1">
    <location>
        <begin position="1"/>
        <end position="21"/>
    </location>
</feature>
<dbReference type="EMBL" id="FNAC01000076">
    <property type="protein sequence ID" value="SDD84184.1"/>
    <property type="molecule type" value="Genomic_DNA"/>
</dbReference>
<dbReference type="Proteomes" id="UP000199060">
    <property type="component" value="Unassembled WGS sequence"/>
</dbReference>
<evidence type="ECO:0000313" key="2">
    <source>
        <dbReference type="EMBL" id="SDD84184.1"/>
    </source>
</evidence>